<dbReference type="PANTHER" id="PTHR16290">
    <property type="entry name" value="TRANSCRIPTION FACTOR SMIF DECAPPING ENZYME DCP1"/>
    <property type="match status" value="1"/>
</dbReference>
<dbReference type="Proteomes" id="UP000534426">
    <property type="component" value="Unassembled WGS sequence"/>
</dbReference>
<keyword evidence="7" id="KW-0866">Nonsense-mediated mRNA decay</keyword>
<feature type="non-terminal residue" evidence="13">
    <location>
        <position position="1"/>
    </location>
</feature>
<dbReference type="GO" id="GO:0005634">
    <property type="term" value="C:nucleus"/>
    <property type="evidence" value="ECO:0007669"/>
    <property type="project" value="UniProtKB-SubCell"/>
</dbReference>
<evidence type="ECO:0000256" key="1">
    <source>
        <dbReference type="ARBA" id="ARBA00004123"/>
    </source>
</evidence>
<dbReference type="EC" id="3.6.1.62" evidence="9"/>
<evidence type="ECO:0000256" key="6">
    <source>
        <dbReference type="ARBA" id="ARBA00022801"/>
    </source>
</evidence>
<dbReference type="SUPFAM" id="SSF50729">
    <property type="entry name" value="PH domain-like"/>
    <property type="match status" value="1"/>
</dbReference>
<feature type="region of interest" description="Disordered" evidence="11">
    <location>
        <begin position="340"/>
        <end position="360"/>
    </location>
</feature>
<dbReference type="GO" id="GO:0003729">
    <property type="term" value="F:mRNA binding"/>
    <property type="evidence" value="ECO:0007669"/>
    <property type="project" value="TreeGrafter"/>
</dbReference>
<feature type="region of interest" description="Disordered" evidence="11">
    <location>
        <begin position="190"/>
        <end position="213"/>
    </location>
</feature>
<dbReference type="GO" id="GO:0031087">
    <property type="term" value="P:deadenylation-independent decapping of nuclear-transcribed mRNA"/>
    <property type="evidence" value="ECO:0007669"/>
    <property type="project" value="TreeGrafter"/>
</dbReference>
<dbReference type="AlphaFoldDB" id="A0A7K4LX32"/>
<proteinExistence type="inferred from homology"/>
<evidence type="ECO:0000256" key="3">
    <source>
        <dbReference type="ARBA" id="ARBA00008778"/>
    </source>
</evidence>
<evidence type="ECO:0000256" key="2">
    <source>
        <dbReference type="ARBA" id="ARBA00004496"/>
    </source>
</evidence>
<evidence type="ECO:0000256" key="8">
    <source>
        <dbReference type="ARBA" id="ARBA00023242"/>
    </source>
</evidence>
<evidence type="ECO:0000256" key="11">
    <source>
        <dbReference type="SAM" id="MobiDB-lite"/>
    </source>
</evidence>
<dbReference type="InterPro" id="IPR011993">
    <property type="entry name" value="PH-like_dom_sf"/>
</dbReference>
<comment type="catalytic activity">
    <reaction evidence="10">
        <text>a 5'-end (N(7)-methyl 5'-triphosphoguanosine)-ribonucleoside in mRNA + H2O = N(7)-methyl-GDP + a 5'-end phospho-ribonucleoside in mRNA + 2 H(+)</text>
        <dbReference type="Rhea" id="RHEA:67484"/>
        <dbReference type="Rhea" id="RHEA-COMP:15692"/>
        <dbReference type="Rhea" id="RHEA-COMP:17167"/>
        <dbReference type="ChEBI" id="CHEBI:15377"/>
        <dbReference type="ChEBI" id="CHEBI:15378"/>
        <dbReference type="ChEBI" id="CHEBI:63714"/>
        <dbReference type="ChEBI" id="CHEBI:138282"/>
        <dbReference type="ChEBI" id="CHEBI:156461"/>
        <dbReference type="EC" id="3.6.1.62"/>
    </reaction>
    <physiologicalReaction direction="left-to-right" evidence="10">
        <dbReference type="Rhea" id="RHEA:67485"/>
    </physiologicalReaction>
</comment>
<dbReference type="GO" id="GO:0000184">
    <property type="term" value="P:nuclear-transcribed mRNA catabolic process, nonsense-mediated decay"/>
    <property type="evidence" value="ECO:0007669"/>
    <property type="project" value="UniProtKB-KW"/>
</dbReference>
<comment type="similarity">
    <text evidence="3">Belongs to the DCP1 family.</text>
</comment>
<organism evidence="13 14">
    <name type="scientific">Crypturellus undulatus</name>
    <dbReference type="NCBI Taxonomy" id="48396"/>
    <lineage>
        <taxon>Eukaryota</taxon>
        <taxon>Metazoa</taxon>
        <taxon>Chordata</taxon>
        <taxon>Craniata</taxon>
        <taxon>Vertebrata</taxon>
        <taxon>Euteleostomi</taxon>
        <taxon>Archelosauria</taxon>
        <taxon>Archosauria</taxon>
        <taxon>Dinosauria</taxon>
        <taxon>Saurischia</taxon>
        <taxon>Theropoda</taxon>
        <taxon>Coelurosauria</taxon>
        <taxon>Aves</taxon>
        <taxon>Palaeognathae</taxon>
        <taxon>Tinamiformes</taxon>
        <taxon>Tinamidae</taxon>
        <taxon>Crypturellus</taxon>
    </lineage>
</organism>
<evidence type="ECO:0000313" key="13">
    <source>
        <dbReference type="EMBL" id="NWJ08479.1"/>
    </source>
</evidence>
<name>A0A7K4LX32_9AVES</name>
<dbReference type="Pfam" id="PF16741">
    <property type="entry name" value="mRNA_decap_C"/>
    <property type="match status" value="1"/>
</dbReference>
<evidence type="ECO:0000256" key="9">
    <source>
        <dbReference type="ARBA" id="ARBA00026102"/>
    </source>
</evidence>
<keyword evidence="5" id="KW-0597">Phosphoprotein</keyword>
<keyword evidence="4" id="KW-0963">Cytoplasm</keyword>
<dbReference type="FunFam" id="2.30.29.30:FF:000097">
    <property type="entry name" value="Putative mRNA-decapping enzyme 1A"/>
    <property type="match status" value="1"/>
</dbReference>
<dbReference type="GO" id="GO:0140933">
    <property type="term" value="F:5'-(N(7)-methylguanosine 5'-triphospho)-[mRNA] hydrolase activity"/>
    <property type="evidence" value="ECO:0007669"/>
    <property type="project" value="UniProtKB-EC"/>
</dbReference>
<accession>A0A7K4LX32</accession>
<feature type="compositionally biased region" description="Polar residues" evidence="11">
    <location>
        <begin position="196"/>
        <end position="209"/>
    </location>
</feature>
<keyword evidence="8" id="KW-0539">Nucleus</keyword>
<dbReference type="InterPro" id="IPR031953">
    <property type="entry name" value="mRNA_decap_C"/>
</dbReference>
<dbReference type="GO" id="GO:0000932">
    <property type="term" value="C:P-body"/>
    <property type="evidence" value="ECO:0007669"/>
    <property type="project" value="TreeGrafter"/>
</dbReference>
<evidence type="ECO:0000256" key="4">
    <source>
        <dbReference type="ARBA" id="ARBA00022490"/>
    </source>
</evidence>
<feature type="domain" description="mRNA-decapping enzyme C-terminal" evidence="12">
    <location>
        <begin position="557"/>
        <end position="596"/>
    </location>
</feature>
<dbReference type="PANTHER" id="PTHR16290:SF5">
    <property type="entry name" value="MRNA-DECAPPING ENZYME 1B"/>
    <property type="match status" value="1"/>
</dbReference>
<feature type="non-terminal residue" evidence="13">
    <location>
        <position position="597"/>
    </location>
</feature>
<dbReference type="GO" id="GO:0000290">
    <property type="term" value="P:deadenylation-dependent decapping of nuclear-transcribed mRNA"/>
    <property type="evidence" value="ECO:0007669"/>
    <property type="project" value="InterPro"/>
</dbReference>
<dbReference type="Pfam" id="PF06058">
    <property type="entry name" value="DCP1"/>
    <property type="match status" value="1"/>
</dbReference>
<reference evidence="13 14" key="1">
    <citation type="submission" date="2019-09" db="EMBL/GenBank/DDBJ databases">
        <title>Bird 10,000 Genomes (B10K) Project - Family phase.</title>
        <authorList>
            <person name="Zhang G."/>
        </authorList>
    </citation>
    <scope>NUCLEOTIDE SEQUENCE [LARGE SCALE GENOMIC DNA]</scope>
    <source>
        <strain evidence="13">B10K-MSB-37135</strain>
        <tissue evidence="13">Heart</tissue>
    </source>
</reference>
<keyword evidence="14" id="KW-1185">Reference proteome</keyword>
<evidence type="ECO:0000256" key="7">
    <source>
        <dbReference type="ARBA" id="ARBA00023161"/>
    </source>
</evidence>
<dbReference type="Gene3D" id="6.10.140.2030">
    <property type="match status" value="1"/>
</dbReference>
<dbReference type="InterPro" id="IPR010334">
    <property type="entry name" value="Dcp1"/>
</dbReference>
<evidence type="ECO:0000259" key="12">
    <source>
        <dbReference type="Pfam" id="PF16741"/>
    </source>
</evidence>
<dbReference type="GO" id="GO:0008047">
    <property type="term" value="F:enzyme activator activity"/>
    <property type="evidence" value="ECO:0007669"/>
    <property type="project" value="InterPro"/>
</dbReference>
<protein>
    <recommendedName>
        <fullName evidence="9">5'-(N(7)-methylguanosine 5'-triphospho)-[mRNA] hydrolase</fullName>
        <ecNumber evidence="9">3.6.1.62</ecNumber>
    </recommendedName>
</protein>
<gene>
    <name evidence="13" type="primary">Dcp1b</name>
    <name evidence="13" type="ORF">CRYUND_R10758</name>
</gene>
<dbReference type="EMBL" id="VWPW01025290">
    <property type="protein sequence ID" value="NWJ08479.1"/>
    <property type="molecule type" value="Genomic_DNA"/>
</dbReference>
<keyword evidence="6" id="KW-0378">Hydrolase</keyword>
<evidence type="ECO:0000256" key="5">
    <source>
        <dbReference type="ARBA" id="ARBA00022553"/>
    </source>
</evidence>
<evidence type="ECO:0000256" key="10">
    <source>
        <dbReference type="ARBA" id="ARBA00047661"/>
    </source>
</evidence>
<dbReference type="CDD" id="cd09804">
    <property type="entry name" value="Dcp1"/>
    <property type="match status" value="1"/>
</dbReference>
<comment type="caution">
    <text evidence="13">The sequence shown here is derived from an EMBL/GenBank/DDBJ whole genome shotgun (WGS) entry which is preliminary data.</text>
</comment>
<comment type="subcellular location">
    <subcellularLocation>
        <location evidence="2">Cytoplasm</location>
    </subcellularLocation>
    <subcellularLocation>
        <location evidence="1">Nucleus</location>
    </subcellularLocation>
</comment>
<evidence type="ECO:0000313" key="14">
    <source>
        <dbReference type="Proteomes" id="UP000534426"/>
    </source>
</evidence>
<dbReference type="Gene3D" id="2.30.29.30">
    <property type="entry name" value="Pleckstrin-homology domain (PH domain)/Phosphotyrosine-binding domain (PTB)"/>
    <property type="match status" value="1"/>
</dbReference>
<sequence length="597" mass="65161">LGKGLDISLAALRQHDPYISGIVDVASQVALYTFGHRANEWEKTDVEGTLFVYTRSASPRHGFTIMNRLSMENRTEPITKDLDFQLQDPFLLYRNARLSIYGIWFYDKEECQRIAELMKNLTQQEQFKAQQGTGTGASPMIMNSTNNKEVDILRMLTKAKDEYTKCKTCSEPKQMTSSSAIYNNPNLIKPIPVKPSENQHQRISQQGKNMDSEPQHLSLTALFGKQEKPDVSESHSKQHQENLPVRQGVVRSLSYEEPSRHSPSAEKQLCPAIQKLMVRGTDLRPLAEFPENRLCENGNIHPVGETFTGLFQPVTSHGIATSHVVQDTAGTQSLLQKLQGQSGSVPKMDPSATGPVSSTASVFSRTPAAAGAPAAQINSLAQPPLVYFNGSLPGQTVESQPVGKEQSKLPRQPLALSGNQATNSGVISPQELLKKLQIVQQEQQLHVSSRPILAAKFPVVTQNTSTLKPLDSWIDKAPGAEKQSSLFQVISPQRIPATVTPTLLMSPMVFAQSAPTAPKAGEGGRLAAAAPEPAAGPAGLLLPLPAAEPPARGGSSVTKMQLQETLLHLIQNDDNFLNIIYEAYLFSVRKAAMKKPM</sequence>